<accession>A0A7T0BRG7</accession>
<keyword evidence="3 4" id="KW-0687">Ribonucleoprotein</keyword>
<dbReference type="InterPro" id="IPR020784">
    <property type="entry name" value="Ribosomal_uL11_N"/>
</dbReference>
<keyword evidence="4" id="KW-0488">Methylation</keyword>
<comment type="PTM">
    <text evidence="4">One or more lysine residues are methylated.</text>
</comment>
<keyword evidence="4" id="KW-0694">RNA-binding</keyword>
<evidence type="ECO:0000256" key="1">
    <source>
        <dbReference type="ARBA" id="ARBA00010537"/>
    </source>
</evidence>
<evidence type="ECO:0000256" key="4">
    <source>
        <dbReference type="HAMAP-Rule" id="MF_00736"/>
    </source>
</evidence>
<dbReference type="AlphaFoldDB" id="A0A7T0BRG7"/>
<protein>
    <recommendedName>
        <fullName evidence="4">Large ribosomal subunit protein uL11</fullName>
    </recommendedName>
</protein>
<dbReference type="GO" id="GO:0006412">
    <property type="term" value="P:translation"/>
    <property type="evidence" value="ECO:0007669"/>
    <property type="project" value="UniProtKB-UniRule"/>
</dbReference>
<proteinExistence type="inferred from homology"/>
<dbReference type="KEGG" id="psup:E5P55_00795"/>
<dbReference type="HAMAP" id="MF_00736">
    <property type="entry name" value="Ribosomal_uL11"/>
    <property type="match status" value="1"/>
</dbReference>
<evidence type="ECO:0000256" key="2">
    <source>
        <dbReference type="ARBA" id="ARBA00022980"/>
    </source>
</evidence>
<keyword evidence="4" id="KW-0699">rRNA-binding</keyword>
<dbReference type="Proteomes" id="UP000594451">
    <property type="component" value="Chromosome"/>
</dbReference>
<dbReference type="SMART" id="SM00649">
    <property type="entry name" value="RL11"/>
    <property type="match status" value="1"/>
</dbReference>
<name>A0A7T0BRG7_9BACT</name>
<dbReference type="GO" id="GO:0022625">
    <property type="term" value="C:cytosolic large ribosomal subunit"/>
    <property type="evidence" value="ECO:0007669"/>
    <property type="project" value="TreeGrafter"/>
</dbReference>
<dbReference type="GO" id="GO:0003735">
    <property type="term" value="F:structural constituent of ribosome"/>
    <property type="evidence" value="ECO:0007669"/>
    <property type="project" value="InterPro"/>
</dbReference>
<dbReference type="Pfam" id="PF03946">
    <property type="entry name" value="Ribosomal_L11_N"/>
    <property type="match status" value="1"/>
</dbReference>
<dbReference type="InterPro" id="IPR000911">
    <property type="entry name" value="Ribosomal_uL11"/>
</dbReference>
<keyword evidence="7" id="KW-1185">Reference proteome</keyword>
<evidence type="ECO:0000313" key="7">
    <source>
        <dbReference type="Proteomes" id="UP000594451"/>
    </source>
</evidence>
<dbReference type="EMBL" id="CP039370">
    <property type="protein sequence ID" value="QPJ58499.1"/>
    <property type="molecule type" value="Genomic_DNA"/>
</dbReference>
<comment type="subunit">
    <text evidence="4">Part of the ribosomal stalk of the 50S ribosomal subunit. Interacts with L10 and the large rRNA to form the base of the stalk. L10 forms an elongated spine to which L12 dimers bind in a sequential fashion forming a multimeric L10(L12)X complex.</text>
</comment>
<dbReference type="Gene3D" id="3.30.1550.10">
    <property type="entry name" value="Ribosomal protein L11/L12, N-terminal domain"/>
    <property type="match status" value="1"/>
</dbReference>
<reference evidence="6 7" key="1">
    <citation type="journal article" date="2020" name="Sci. Rep.">
        <title>Morphology, ultrastructure, genomics, and phylogeny of Euplotes vanleeuwenhoeki sp. nov. and its ultra-reduced endosymbiont Candidatus Pinguicoccus supinus sp. nov.</title>
        <authorList>
            <person name="Serra V."/>
            <person name="Gammuto L."/>
            <person name="Nitla V."/>
            <person name="Castelli M."/>
            <person name="Lanzoni O."/>
            <person name="Sassera D."/>
            <person name="Bandi C."/>
            <person name="Sandeep B.V."/>
            <person name="Verni F."/>
            <person name="Modeo L."/>
            <person name="Petroni G."/>
        </authorList>
    </citation>
    <scope>NUCLEOTIDE SEQUENCE [LARGE SCALE GENOMIC DNA]</scope>
    <source>
        <strain evidence="6 7">KKR18_Esm</strain>
    </source>
</reference>
<gene>
    <name evidence="4" type="primary">rplK</name>
    <name evidence="6" type="ORF">E5P55_00795</name>
</gene>
<dbReference type="InterPro" id="IPR036796">
    <property type="entry name" value="Ribosomal_uL11_N_sf"/>
</dbReference>
<comment type="function">
    <text evidence="4">Forms part of the ribosomal stalk which helps the ribosome interact with GTP-bound translation factors.</text>
</comment>
<dbReference type="GO" id="GO:0070180">
    <property type="term" value="F:large ribosomal subunit rRNA binding"/>
    <property type="evidence" value="ECO:0007669"/>
    <property type="project" value="UniProtKB-UniRule"/>
</dbReference>
<feature type="domain" description="Large ribosomal subunit protein uL11 N-terminal" evidence="5">
    <location>
        <begin position="8"/>
        <end position="64"/>
    </location>
</feature>
<organism evidence="6 7">
    <name type="scientific">Candidatus Pinguicoccus supinus</name>
    <dbReference type="NCBI Taxonomy" id="2529394"/>
    <lineage>
        <taxon>Bacteria</taxon>
        <taxon>Pseudomonadati</taxon>
        <taxon>Verrucomicrobiota</taxon>
        <taxon>Candidatus Pinguicoccus</taxon>
    </lineage>
</organism>
<evidence type="ECO:0000259" key="5">
    <source>
        <dbReference type="Pfam" id="PF03946"/>
    </source>
</evidence>
<evidence type="ECO:0000256" key="3">
    <source>
        <dbReference type="ARBA" id="ARBA00023274"/>
    </source>
</evidence>
<sequence>MKKLIARIKLKLKAESANPAPPVGSSLGVFGINIMDFCKKYNFKTRGLKGIIPVHIKVFSDKSFIFSIKLNPISELVKTVDIINKNLIGEGVESKCLRVEDLNKIAFLKIKDLNTNSLKTASKII</sequence>
<dbReference type="PANTHER" id="PTHR11661:SF1">
    <property type="entry name" value="LARGE RIBOSOMAL SUBUNIT PROTEIN UL11M"/>
    <property type="match status" value="1"/>
</dbReference>
<keyword evidence="2 4" id="KW-0689">Ribosomal protein</keyword>
<comment type="similarity">
    <text evidence="1 4">Belongs to the universal ribosomal protein uL11 family.</text>
</comment>
<evidence type="ECO:0000313" key="6">
    <source>
        <dbReference type="EMBL" id="QPJ58499.1"/>
    </source>
</evidence>
<dbReference type="PANTHER" id="PTHR11661">
    <property type="entry name" value="60S RIBOSOMAL PROTEIN L12"/>
    <property type="match status" value="1"/>
</dbReference>
<dbReference type="SUPFAM" id="SSF54747">
    <property type="entry name" value="Ribosomal L11/L12e N-terminal domain"/>
    <property type="match status" value="1"/>
</dbReference>